<evidence type="ECO:0000313" key="3">
    <source>
        <dbReference type="Proteomes" id="UP000824681"/>
    </source>
</evidence>
<gene>
    <name evidence="2" type="ORF">Nocox_06910</name>
</gene>
<dbReference type="Proteomes" id="UP000824681">
    <property type="component" value="Chromosome"/>
</dbReference>
<feature type="transmembrane region" description="Helical" evidence="1">
    <location>
        <begin position="6"/>
        <end position="26"/>
    </location>
</feature>
<keyword evidence="1" id="KW-0472">Membrane</keyword>
<keyword evidence="3" id="KW-1185">Reference proteome</keyword>
<evidence type="ECO:0000256" key="1">
    <source>
        <dbReference type="SAM" id="Phobius"/>
    </source>
</evidence>
<protein>
    <submittedName>
        <fullName evidence="2">Uncharacterized protein</fullName>
    </submittedName>
</protein>
<proteinExistence type="predicted"/>
<reference evidence="2 3" key="1">
    <citation type="journal article" date="2021" name="ACS Chem. Biol.">
        <title>Genomic-Led Discovery of a Novel Glycopeptide Antibiotic by Nonomuraea coxensis DSM 45129.</title>
        <authorList>
            <person name="Yushchuk O."/>
            <person name="Vior N.M."/>
            <person name="Andreo-Vidal A."/>
            <person name="Berini F."/>
            <person name="Ruckert C."/>
            <person name="Busche T."/>
            <person name="Binda E."/>
            <person name="Kalinowski J."/>
            <person name="Truman A.W."/>
            <person name="Marinelli F."/>
        </authorList>
    </citation>
    <scope>NUCLEOTIDE SEQUENCE [LARGE SCALE GENOMIC DNA]</scope>
    <source>
        <strain evidence="2 3">DSM 45129</strain>
    </source>
</reference>
<organism evidence="2 3">
    <name type="scientific">Nonomuraea coxensis DSM 45129</name>
    <dbReference type="NCBI Taxonomy" id="1122611"/>
    <lineage>
        <taxon>Bacteria</taxon>
        <taxon>Bacillati</taxon>
        <taxon>Actinomycetota</taxon>
        <taxon>Actinomycetes</taxon>
        <taxon>Streptosporangiales</taxon>
        <taxon>Streptosporangiaceae</taxon>
        <taxon>Nonomuraea</taxon>
    </lineage>
</organism>
<keyword evidence="1" id="KW-1133">Transmembrane helix</keyword>
<accession>A0ABX8TVN3</accession>
<name>A0ABX8TVN3_9ACTN</name>
<keyword evidence="1" id="KW-0812">Transmembrane</keyword>
<dbReference type="EMBL" id="CP068985">
    <property type="protein sequence ID" value="QYC39009.1"/>
    <property type="molecule type" value="Genomic_DNA"/>
</dbReference>
<evidence type="ECO:0000313" key="2">
    <source>
        <dbReference type="EMBL" id="QYC39009.1"/>
    </source>
</evidence>
<sequence length="35" mass="3772">MGGRSWIALAALGIVVVVGFIAYRLILVELITSLR</sequence>